<dbReference type="InterPro" id="IPR052228">
    <property type="entry name" value="Sec_Metab_Biosynth_Oxidored"/>
</dbReference>
<dbReference type="OrthoDB" id="2898509at2759"/>
<dbReference type="PANTHER" id="PTHR47534:SF2">
    <property type="entry name" value="KETOREDUCTASE (KR) DOMAIN-CONTAINING PROTEIN-RELATED"/>
    <property type="match status" value="1"/>
</dbReference>
<evidence type="ECO:0000256" key="1">
    <source>
        <dbReference type="ARBA" id="ARBA00023002"/>
    </source>
</evidence>
<dbReference type="Gene3D" id="3.40.50.720">
    <property type="entry name" value="NAD(P)-binding Rossmann-like Domain"/>
    <property type="match status" value="1"/>
</dbReference>
<evidence type="ECO:0000313" key="3">
    <source>
        <dbReference type="Proteomes" id="UP000298493"/>
    </source>
</evidence>
<comment type="caution">
    <text evidence="2">The sequence shown here is derived from an EMBL/GenBank/DDBJ whole genome shotgun (WGS) entry which is preliminary data.</text>
</comment>
<dbReference type="AlphaFoldDB" id="A0A4Z1P0G6"/>
<dbReference type="InterPro" id="IPR002347">
    <property type="entry name" value="SDR_fam"/>
</dbReference>
<protein>
    <submittedName>
        <fullName evidence="2">Uncharacterized protein</fullName>
    </submittedName>
</protein>
<organism evidence="2 3">
    <name type="scientific">Venturia nashicola</name>
    <dbReference type="NCBI Taxonomy" id="86259"/>
    <lineage>
        <taxon>Eukaryota</taxon>
        <taxon>Fungi</taxon>
        <taxon>Dikarya</taxon>
        <taxon>Ascomycota</taxon>
        <taxon>Pezizomycotina</taxon>
        <taxon>Dothideomycetes</taxon>
        <taxon>Pleosporomycetidae</taxon>
        <taxon>Venturiales</taxon>
        <taxon>Venturiaceae</taxon>
        <taxon>Venturia</taxon>
    </lineage>
</organism>
<keyword evidence="3" id="KW-1185">Reference proteome</keyword>
<dbReference type="SUPFAM" id="SSF51735">
    <property type="entry name" value="NAD(P)-binding Rossmann-fold domains"/>
    <property type="match status" value="1"/>
</dbReference>
<reference evidence="2 3" key="1">
    <citation type="submission" date="2019-04" db="EMBL/GenBank/DDBJ databases">
        <title>High contiguity whole genome sequence and gene annotation resource for two Venturia nashicola isolates.</title>
        <authorList>
            <person name="Prokchorchik M."/>
            <person name="Won K."/>
            <person name="Lee Y."/>
            <person name="Choi E.D."/>
            <person name="Segonzac C."/>
            <person name="Sohn K.H."/>
        </authorList>
    </citation>
    <scope>NUCLEOTIDE SEQUENCE [LARGE SCALE GENOMIC DNA]</scope>
    <source>
        <strain evidence="2 3">PRI2</strain>
    </source>
</reference>
<dbReference type="STRING" id="86259.A0A4Z1P0G6"/>
<dbReference type="InterPro" id="IPR036291">
    <property type="entry name" value="NAD(P)-bd_dom_sf"/>
</dbReference>
<dbReference type="GO" id="GO:0016491">
    <property type="term" value="F:oxidoreductase activity"/>
    <property type="evidence" value="ECO:0007669"/>
    <property type="project" value="UniProtKB-KW"/>
</dbReference>
<sequence>MVSIQDIKAQLTELTRYGSGLVGVFVGGTSGIGESTAREFVRHAVKPRIYLVGRSQDQAELLKHEFQTLNPESHINFIKSDVAQLRNVDAVCEEIKAKEEKINLLCLSAGIMTMKGRDETLEGLDKKLSLHYYSRLRFTQNLLPLLDNAAKLSGDTSVKPLARVLSVLGATLESPVNLKDLDLKTNYSLSNAANHAITMTTLSFHKLAQSNPGITFIHSQPGGVNTNLLRAFPGWVKFAFDKTSWMLKPWMVPIQESGERHVWASTNDDFGKEKVLLVWQDSKAYTNPKVDTMVKDGTMDKVWEHTEDVFAKVCKEGGKY</sequence>
<accession>A0A4Z1P0G6</accession>
<name>A0A4Z1P0G6_9PEZI</name>
<dbReference type="Proteomes" id="UP000298493">
    <property type="component" value="Unassembled WGS sequence"/>
</dbReference>
<dbReference type="PANTHER" id="PTHR47534">
    <property type="entry name" value="YALI0E05731P"/>
    <property type="match status" value="1"/>
</dbReference>
<dbReference type="Pfam" id="PF00106">
    <property type="entry name" value="adh_short"/>
    <property type="match status" value="1"/>
</dbReference>
<gene>
    <name evidence="2" type="ORF">E6O75_ATG08241</name>
</gene>
<evidence type="ECO:0000313" key="2">
    <source>
        <dbReference type="EMBL" id="TID17495.1"/>
    </source>
</evidence>
<proteinExistence type="predicted"/>
<keyword evidence="1" id="KW-0560">Oxidoreductase</keyword>
<dbReference type="EMBL" id="SNSC02000016">
    <property type="protein sequence ID" value="TID17495.1"/>
    <property type="molecule type" value="Genomic_DNA"/>
</dbReference>